<accession>A0ABT5I4I2</accession>
<reference evidence="3 4" key="1">
    <citation type="submission" date="2023-01" db="EMBL/GenBank/DDBJ databases">
        <title>Novel species of the genus Vogesella isolated from rivers.</title>
        <authorList>
            <person name="Lu H."/>
        </authorList>
    </citation>
    <scope>NUCLEOTIDE SEQUENCE [LARGE SCALE GENOMIC DNA]</scope>
    <source>
        <strain evidence="3 4">SH7W</strain>
    </source>
</reference>
<feature type="region of interest" description="Disordered" evidence="1">
    <location>
        <begin position="19"/>
        <end position="38"/>
    </location>
</feature>
<proteinExistence type="predicted"/>
<evidence type="ECO:0000313" key="4">
    <source>
        <dbReference type="Proteomes" id="UP001221566"/>
    </source>
</evidence>
<organism evidence="3 4">
    <name type="scientific">Vogesella indigofera</name>
    <name type="common">Pseudomonas indigofera</name>
    <dbReference type="NCBI Taxonomy" id="45465"/>
    <lineage>
        <taxon>Bacteria</taxon>
        <taxon>Pseudomonadati</taxon>
        <taxon>Pseudomonadota</taxon>
        <taxon>Betaproteobacteria</taxon>
        <taxon>Neisseriales</taxon>
        <taxon>Chromobacteriaceae</taxon>
        <taxon>Vogesella</taxon>
    </lineage>
</organism>
<feature type="domain" description="KAP NTPase" evidence="2">
    <location>
        <begin position="50"/>
        <end position="372"/>
    </location>
</feature>
<dbReference type="Gene3D" id="3.40.50.300">
    <property type="entry name" value="P-loop containing nucleotide triphosphate hydrolases"/>
    <property type="match status" value="1"/>
</dbReference>
<comment type="caution">
    <text evidence="3">The sequence shown here is derived from an EMBL/GenBank/DDBJ whole genome shotgun (WGS) entry which is preliminary data.</text>
</comment>
<evidence type="ECO:0000259" key="2">
    <source>
        <dbReference type="Pfam" id="PF07693"/>
    </source>
</evidence>
<keyword evidence="4" id="KW-1185">Reference proteome</keyword>
<dbReference type="RefSeq" id="WP_272802692.1">
    <property type="nucleotide sequence ID" value="NZ_JAQQKY010000002.1"/>
</dbReference>
<name>A0ABT5I4I2_VOGIN</name>
<dbReference type="InterPro" id="IPR027417">
    <property type="entry name" value="P-loop_NTPase"/>
</dbReference>
<sequence length="778" mass="86598">MTGPLLRLSAWRARRRARLGAKAKRTERPDSGIGAESPIRKASEDRLRRADFAGRIAGVLSELSLREGRVFAIRGGWGFGKSSLKNLITERLDAKSDGADWLDFNPWQWGDSDAIARALFGQIADRLGWEHSKAALARAEALRRYGAILTGAGAPLKEAGGVRHLISTVLTNASVIAIASAIGFDLPTAAKVAAVLALISVGTALLGRVLSYLGRDLGGEPLDKVREALEIRLRELDRPLVVFVDDIDRLEPEQIRMLLRQVKANANLPNIVFVLLFQPSIVEWALDPVADGDGRALLEKVVQASFDLPAVPLSVVHRIFGEELSELAGPYATEANGFSTTRWGNVFVGCIQPLLRNMRDTRRLISSIAVHMPLHAAGAVFEVNIVDFLLLETLRVFEPDLHEALFRERELVLQELHFQGYGRRDADKAAAERLLEIVQEERRVIARDALKELFPPLEWAFGGKNYADDFRTSWLAAKRVCSSHYFPRYFELQTAVGEMSESRFVAFLAATATEGELAVAIADVEADGLLPSLVARFDESVDRLPVENAAVLLPGMFGIAQKFTGLRDVNPFNSPWLSAWRATSWFLRRIPEGIRGDLALDALRQTKALSIAAILIHLNAPADQKESDTLDMWLDLSTVQKMKAEWLRLIRSRAANGDALIAEQDLMSLLYRWRDYAGSLEEPREWMLAAIRTDEGFANIATRMMSRGTSHSWGDRAPTPHNRFNRETINDFIGIDVAKGRCDAIDPAEFPEHEEALRVLHSSLDMWLGLRERAPFEF</sequence>
<dbReference type="InterPro" id="IPR011646">
    <property type="entry name" value="KAP_P-loop"/>
</dbReference>
<protein>
    <submittedName>
        <fullName evidence="3">P-loop NTPase fold protein</fullName>
    </submittedName>
</protein>
<dbReference type="EMBL" id="JAQQKY010000002">
    <property type="protein sequence ID" value="MDC7690386.1"/>
    <property type="molecule type" value="Genomic_DNA"/>
</dbReference>
<evidence type="ECO:0000313" key="3">
    <source>
        <dbReference type="EMBL" id="MDC7690386.1"/>
    </source>
</evidence>
<dbReference type="SUPFAM" id="SSF52540">
    <property type="entry name" value="P-loop containing nucleoside triphosphate hydrolases"/>
    <property type="match status" value="1"/>
</dbReference>
<gene>
    <name evidence="3" type="ORF">PQU93_06245</name>
</gene>
<dbReference type="Proteomes" id="UP001221566">
    <property type="component" value="Unassembled WGS sequence"/>
</dbReference>
<dbReference type="Pfam" id="PF07693">
    <property type="entry name" value="KAP_NTPase"/>
    <property type="match status" value="1"/>
</dbReference>
<evidence type="ECO:0000256" key="1">
    <source>
        <dbReference type="SAM" id="MobiDB-lite"/>
    </source>
</evidence>